<dbReference type="InterPro" id="IPR016047">
    <property type="entry name" value="M23ase_b-sheet_dom"/>
</dbReference>
<dbReference type="Proteomes" id="UP000319094">
    <property type="component" value="Unassembled WGS sequence"/>
</dbReference>
<keyword evidence="6" id="KW-1185">Reference proteome</keyword>
<dbReference type="InterPro" id="IPR011055">
    <property type="entry name" value="Dup_hybrid_motif"/>
</dbReference>
<dbReference type="InterPro" id="IPR050570">
    <property type="entry name" value="Cell_wall_metabolism_enzyme"/>
</dbReference>
<keyword evidence="1" id="KW-0732">Signal</keyword>
<sequence length="378" mass="39539">MKRPEPSIRQMTADSHYMSLPPQQPASYPSRRSLREARQRREKASAAESNEALQPAKSPAPAVEGTETPVPEATATPAAEAAEPTPAAAPTLAPDQPVTPPATPGLFLTPLPEFVLGGTQEAAATPSPTTPETAKPKRPTAKKLLAATFSLACVGSLAVTTTLPAFTSAFGDVAAAAAPAARSDQELQSSAVTNSQDALDAIGSVELGVDPGSYKQLTPEAGLVDPASLDSTEIRFAFDREYPLTDGFAYRTAPVEQFHDAQDIAAPGGTPVLAIGSGQVIEAGYATDGCGFSIKLQHNVSGETLTSRYCHMQVDSHDHKVGDKIEIGDFIGKVGNTGMSFGDHLHLALRRSGVPIDPLPYIQEQIDKAAKRAAAKRG</sequence>
<dbReference type="Pfam" id="PF01551">
    <property type="entry name" value="Peptidase_M23"/>
    <property type="match status" value="1"/>
</dbReference>
<evidence type="ECO:0000313" key="6">
    <source>
        <dbReference type="Proteomes" id="UP000319094"/>
    </source>
</evidence>
<protein>
    <submittedName>
        <fullName evidence="5">Peptidase M23-like protein</fullName>
    </submittedName>
</protein>
<evidence type="ECO:0000256" key="2">
    <source>
        <dbReference type="SAM" id="MobiDB-lite"/>
    </source>
</evidence>
<evidence type="ECO:0000313" key="5">
    <source>
        <dbReference type="EMBL" id="TQL42388.1"/>
    </source>
</evidence>
<keyword evidence="3" id="KW-0472">Membrane</keyword>
<feature type="compositionally biased region" description="Low complexity" evidence="2">
    <location>
        <begin position="66"/>
        <end position="94"/>
    </location>
</feature>
<reference evidence="5 6" key="1">
    <citation type="submission" date="2019-06" db="EMBL/GenBank/DDBJ databases">
        <title>Sequencing the genomes of 1000 actinobacteria strains.</title>
        <authorList>
            <person name="Klenk H.-P."/>
        </authorList>
    </citation>
    <scope>NUCLEOTIDE SEQUENCE [LARGE SCALE GENOMIC DNA]</scope>
    <source>
        <strain evidence="5 6">DSM 8803</strain>
    </source>
</reference>
<dbReference type="SUPFAM" id="SSF51261">
    <property type="entry name" value="Duplicated hybrid motif"/>
    <property type="match status" value="1"/>
</dbReference>
<evidence type="ECO:0000256" key="1">
    <source>
        <dbReference type="ARBA" id="ARBA00022729"/>
    </source>
</evidence>
<dbReference type="GO" id="GO:0004222">
    <property type="term" value="F:metalloendopeptidase activity"/>
    <property type="evidence" value="ECO:0007669"/>
    <property type="project" value="TreeGrafter"/>
</dbReference>
<accession>A0A542Y2T4</accession>
<evidence type="ECO:0000256" key="3">
    <source>
        <dbReference type="SAM" id="Phobius"/>
    </source>
</evidence>
<feature type="transmembrane region" description="Helical" evidence="3">
    <location>
        <begin position="144"/>
        <end position="166"/>
    </location>
</feature>
<comment type="caution">
    <text evidence="5">The sequence shown here is derived from an EMBL/GenBank/DDBJ whole genome shotgun (WGS) entry which is preliminary data.</text>
</comment>
<dbReference type="PANTHER" id="PTHR21666">
    <property type="entry name" value="PEPTIDASE-RELATED"/>
    <property type="match status" value="1"/>
</dbReference>
<name>A0A542Y2T4_9MICO</name>
<keyword evidence="3" id="KW-0812">Transmembrane</keyword>
<keyword evidence="3" id="KW-1133">Transmembrane helix</keyword>
<gene>
    <name evidence="5" type="ORF">FB468_0380</name>
</gene>
<feature type="region of interest" description="Disordered" evidence="2">
    <location>
        <begin position="1"/>
        <end position="110"/>
    </location>
</feature>
<feature type="compositionally biased region" description="Basic and acidic residues" evidence="2">
    <location>
        <begin position="33"/>
        <end position="45"/>
    </location>
</feature>
<feature type="domain" description="M23ase beta-sheet core" evidence="4">
    <location>
        <begin position="258"/>
        <end position="358"/>
    </location>
</feature>
<proteinExistence type="predicted"/>
<dbReference type="Gene3D" id="2.70.70.10">
    <property type="entry name" value="Glucose Permease (Domain IIA)"/>
    <property type="match status" value="1"/>
</dbReference>
<evidence type="ECO:0000259" key="4">
    <source>
        <dbReference type="Pfam" id="PF01551"/>
    </source>
</evidence>
<dbReference type="PANTHER" id="PTHR21666:SF289">
    <property type="entry name" value="L-ALA--D-GLU ENDOPEPTIDASE"/>
    <property type="match status" value="1"/>
</dbReference>
<dbReference type="AlphaFoldDB" id="A0A542Y2T4"/>
<dbReference type="EMBL" id="VFON01000001">
    <property type="protein sequence ID" value="TQL42388.1"/>
    <property type="molecule type" value="Genomic_DNA"/>
</dbReference>
<dbReference type="CDD" id="cd12797">
    <property type="entry name" value="M23_peptidase"/>
    <property type="match status" value="1"/>
</dbReference>
<organism evidence="5 6">
    <name type="scientific">Leucobacter komagatae</name>
    <dbReference type="NCBI Taxonomy" id="55969"/>
    <lineage>
        <taxon>Bacteria</taxon>
        <taxon>Bacillati</taxon>
        <taxon>Actinomycetota</taxon>
        <taxon>Actinomycetes</taxon>
        <taxon>Micrococcales</taxon>
        <taxon>Microbacteriaceae</taxon>
        <taxon>Leucobacter</taxon>
    </lineage>
</organism>